<dbReference type="EMBL" id="NXGP01000064">
    <property type="protein sequence ID" value="PIM95702.1"/>
    <property type="molecule type" value="Genomic_DNA"/>
</dbReference>
<dbReference type="PANTHER" id="PTHR43311:SF2">
    <property type="entry name" value="GLUTAMATE--TRNA LIGASE, MITOCHONDRIAL-RELATED"/>
    <property type="match status" value="1"/>
</dbReference>
<dbReference type="Pfam" id="PF00749">
    <property type="entry name" value="tRNA-synt_1c"/>
    <property type="match status" value="1"/>
</dbReference>
<dbReference type="EC" id="6.1.1.17" evidence="8"/>
<dbReference type="InterPro" id="IPR014729">
    <property type="entry name" value="Rossmann-like_a/b/a_fold"/>
</dbReference>
<sequence length="449" mass="52326">MRLRIAPSPTGMLHLGNLYSIIVNAIFCSKYNSKLILRIEDTDSQRNKFNVIEGIYNVLDKIKINVDESPKRLGLYGPYKQSERLHIYKFYINKLLKVGGAFYCRCSFKRVNILKKINLTLGEYPTYDGKCLNCKYSTGKIRLKVPRIGVYIGNYKTKWSNVDMQVLWNNSKPTFHFANVIDDQLMKISHVIRGRDWLPSLPKQVLINNYLGFKTPKYYHIPLICDKNNLKLSKRFNDIDFNGLISLGIVSEAILRYLISIVVDDDVNNISEAAFSFNLGRLKQQSIQIDQKRLIVINGICLSEFICDINGFLNSLIQERNINRVIVLCTKKSLILHDIYKLMCFIFWNYKMVKMIYMSSIEYLLLNMLLVEYKKQTDWSEFNLKKLHEKLSRYLGLNIRTFCTILTIVIGGRNNISLYDAYVIIGQASVITRISLILEKWYHQSNQHI</sequence>
<reference evidence="8 10" key="1">
    <citation type="submission" date="2017-09" db="EMBL/GenBank/DDBJ databases">
        <authorList>
            <person name="Campbell M.A."/>
            <person name="Lukasik P."/>
            <person name="Simon C."/>
            <person name="McCutcheon J.P."/>
        </authorList>
    </citation>
    <scope>NUCLEOTIDE SEQUENCE [LARGE SCALE GENOMIC DNA]</scope>
    <source>
        <strain evidence="8 10">TRYCRA</strain>
    </source>
</reference>
<dbReference type="InterPro" id="IPR020058">
    <property type="entry name" value="Glu/Gln-tRNA-synth_Ib_cat-dom"/>
</dbReference>
<keyword evidence="4 5" id="KW-0030">Aminoacyl-tRNA synthetase</keyword>
<evidence type="ECO:0000256" key="3">
    <source>
        <dbReference type="ARBA" id="ARBA00022840"/>
    </source>
</evidence>
<comment type="similarity">
    <text evidence="5">Belongs to the class-I aminoacyl-tRNA synthetase family.</text>
</comment>
<dbReference type="Proteomes" id="UP000228979">
    <property type="component" value="Unassembled WGS sequence"/>
</dbReference>
<keyword evidence="3 5" id="KW-0067">ATP-binding</keyword>
<dbReference type="InterPro" id="IPR001412">
    <property type="entry name" value="aa-tRNA-synth_I_CS"/>
</dbReference>
<keyword evidence="10" id="KW-1185">Reference proteome</keyword>
<evidence type="ECO:0000313" key="9">
    <source>
        <dbReference type="EMBL" id="PIM96015.1"/>
    </source>
</evidence>
<keyword evidence="1 5" id="KW-0436">Ligase</keyword>
<evidence type="ECO:0000313" key="8">
    <source>
        <dbReference type="EMBL" id="PIM95702.1"/>
    </source>
</evidence>
<dbReference type="PRINTS" id="PR00987">
    <property type="entry name" value="TRNASYNTHGLU"/>
</dbReference>
<keyword evidence="2 5" id="KW-0547">Nucleotide-binding</keyword>
<dbReference type="Pfam" id="PF19269">
    <property type="entry name" value="Anticodon_2"/>
    <property type="match status" value="1"/>
</dbReference>
<evidence type="ECO:0000313" key="10">
    <source>
        <dbReference type="Proteomes" id="UP000228979"/>
    </source>
</evidence>
<comment type="caution">
    <text evidence="8">The sequence shown here is derived from an EMBL/GenBank/DDBJ whole genome shotgun (WGS) entry which is preliminary data.</text>
</comment>
<dbReference type="SUPFAM" id="SSF52374">
    <property type="entry name" value="Nucleotidylyl transferase"/>
    <property type="match status" value="1"/>
</dbReference>
<gene>
    <name evidence="8" type="primary">gltX</name>
    <name evidence="9" type="ORF">trycra_10</name>
    <name evidence="8" type="ORF">trycra_125</name>
</gene>
<evidence type="ECO:0000259" key="7">
    <source>
        <dbReference type="Pfam" id="PF19269"/>
    </source>
</evidence>
<evidence type="ECO:0000256" key="4">
    <source>
        <dbReference type="ARBA" id="ARBA00023146"/>
    </source>
</evidence>
<dbReference type="EMBL" id="NXGP01000002">
    <property type="protein sequence ID" value="PIM96015.1"/>
    <property type="molecule type" value="Genomic_DNA"/>
</dbReference>
<dbReference type="Gene3D" id="3.40.50.620">
    <property type="entry name" value="HUPs"/>
    <property type="match status" value="1"/>
</dbReference>
<dbReference type="PANTHER" id="PTHR43311">
    <property type="entry name" value="GLUTAMATE--TRNA LIGASE"/>
    <property type="match status" value="1"/>
</dbReference>
<dbReference type="InterPro" id="IPR045462">
    <property type="entry name" value="aa-tRNA-synth_I_cd-bd"/>
</dbReference>
<organism evidence="8 10">
    <name type="scientific">Candidatus Hodgkinia cicadicola</name>
    <dbReference type="NCBI Taxonomy" id="573658"/>
    <lineage>
        <taxon>Bacteria</taxon>
        <taxon>Pseudomonadati</taxon>
        <taxon>Pseudomonadota</taxon>
        <taxon>Alphaproteobacteria</taxon>
        <taxon>Hyphomicrobiales</taxon>
        <taxon>Candidatus Hodgkinia</taxon>
    </lineage>
</organism>
<feature type="domain" description="Glutamyl/glutaminyl-tRNA synthetase class Ib catalytic" evidence="6">
    <location>
        <begin position="2"/>
        <end position="260"/>
    </location>
</feature>
<dbReference type="PROSITE" id="PS00178">
    <property type="entry name" value="AA_TRNA_LIGASE_I"/>
    <property type="match status" value="1"/>
</dbReference>
<name>A0ABX4MGC6_9HYPH</name>
<dbReference type="InterPro" id="IPR000924">
    <property type="entry name" value="Glu/Gln-tRNA-synth"/>
</dbReference>
<proteinExistence type="inferred from homology"/>
<protein>
    <submittedName>
        <fullName evidence="8">Glutamate--tRNA ligase</fullName>
        <ecNumber evidence="8">6.1.1.17</ecNumber>
    </submittedName>
</protein>
<evidence type="ECO:0000256" key="5">
    <source>
        <dbReference type="RuleBase" id="RU363037"/>
    </source>
</evidence>
<evidence type="ECO:0000259" key="6">
    <source>
        <dbReference type="Pfam" id="PF00749"/>
    </source>
</evidence>
<dbReference type="InterPro" id="IPR049940">
    <property type="entry name" value="GluQ/Sye"/>
</dbReference>
<feature type="domain" description="Aminoacyl-tRNA synthetase class I anticodon-binding" evidence="7">
    <location>
        <begin position="317"/>
        <end position="435"/>
    </location>
</feature>
<evidence type="ECO:0000256" key="1">
    <source>
        <dbReference type="ARBA" id="ARBA00022598"/>
    </source>
</evidence>
<evidence type="ECO:0000256" key="2">
    <source>
        <dbReference type="ARBA" id="ARBA00022741"/>
    </source>
</evidence>
<accession>A0ABX4MGC6</accession>
<dbReference type="GO" id="GO:0004818">
    <property type="term" value="F:glutamate-tRNA ligase activity"/>
    <property type="evidence" value="ECO:0007669"/>
    <property type="project" value="UniProtKB-EC"/>
</dbReference>
<keyword evidence="5" id="KW-0648">Protein biosynthesis</keyword>